<reference evidence="5 6" key="1">
    <citation type="submission" date="2016-03" db="EMBL/GenBank/DDBJ databases">
        <title>Genome sequence of Rhodococcus kyotonensis KB10.</title>
        <authorList>
            <person name="Jeong H."/>
            <person name="Hong C.E."/>
            <person name="Jo S.H."/>
            <person name="Park J.M."/>
        </authorList>
    </citation>
    <scope>NUCLEOTIDE SEQUENCE [LARGE SCALE GENOMIC DNA]</scope>
    <source>
        <strain evidence="5 6">KB10</strain>
    </source>
</reference>
<evidence type="ECO:0000256" key="2">
    <source>
        <dbReference type="ARBA" id="ARBA00022857"/>
    </source>
</evidence>
<evidence type="ECO:0000313" key="6">
    <source>
        <dbReference type="Proteomes" id="UP000077519"/>
    </source>
</evidence>
<evidence type="ECO:0000256" key="3">
    <source>
        <dbReference type="ARBA" id="ARBA00023002"/>
    </source>
</evidence>
<evidence type="ECO:0000313" key="5">
    <source>
        <dbReference type="EMBL" id="OAK54352.1"/>
    </source>
</evidence>
<gene>
    <name evidence="5" type="ORF">A3K89_02850</name>
</gene>
<keyword evidence="2" id="KW-0521">NADP</keyword>
<dbReference type="GO" id="GO:0008703">
    <property type="term" value="F:5-amino-6-(5-phosphoribosylamino)uracil reductase activity"/>
    <property type="evidence" value="ECO:0007669"/>
    <property type="project" value="InterPro"/>
</dbReference>
<comment type="caution">
    <text evidence="5">The sequence shown here is derived from an EMBL/GenBank/DDBJ whole genome shotgun (WGS) entry which is preliminary data.</text>
</comment>
<dbReference type="InterPro" id="IPR002734">
    <property type="entry name" value="RibDG_C"/>
</dbReference>
<dbReference type="AlphaFoldDB" id="A0A177YFM6"/>
<evidence type="ECO:0000256" key="1">
    <source>
        <dbReference type="ARBA" id="ARBA00005104"/>
    </source>
</evidence>
<protein>
    <recommendedName>
        <fullName evidence="4">Bacterial bifunctional deaminase-reductase C-terminal domain-containing protein</fullName>
    </recommendedName>
</protein>
<dbReference type="SUPFAM" id="SSF53597">
    <property type="entry name" value="Dihydrofolate reductase-like"/>
    <property type="match status" value="1"/>
</dbReference>
<dbReference type="PANTHER" id="PTHR38011:SF7">
    <property type="entry name" value="2,5-DIAMINO-6-RIBOSYLAMINO-4(3H)-PYRIMIDINONE 5'-PHOSPHATE REDUCTASE"/>
    <property type="match status" value="1"/>
</dbReference>
<dbReference type="PANTHER" id="PTHR38011">
    <property type="entry name" value="DIHYDROFOLATE REDUCTASE FAMILY PROTEIN (AFU_ORTHOLOGUE AFUA_8G06820)"/>
    <property type="match status" value="1"/>
</dbReference>
<dbReference type="EMBL" id="LVHI01000012">
    <property type="protein sequence ID" value="OAK54352.1"/>
    <property type="molecule type" value="Genomic_DNA"/>
</dbReference>
<name>A0A177YFM6_9NOCA</name>
<keyword evidence="6" id="KW-1185">Reference proteome</keyword>
<keyword evidence="3" id="KW-0560">Oxidoreductase</keyword>
<organism evidence="5 6">
    <name type="scientific">Rhodococcoides kyotonense</name>
    <dbReference type="NCBI Taxonomy" id="398843"/>
    <lineage>
        <taxon>Bacteria</taxon>
        <taxon>Bacillati</taxon>
        <taxon>Actinomycetota</taxon>
        <taxon>Actinomycetes</taxon>
        <taxon>Mycobacteriales</taxon>
        <taxon>Nocardiaceae</taxon>
        <taxon>Rhodococcoides</taxon>
    </lineage>
</organism>
<dbReference type="Proteomes" id="UP000077519">
    <property type="component" value="Unassembled WGS sequence"/>
</dbReference>
<accession>A0A177YFM6</accession>
<dbReference type="InterPro" id="IPR050765">
    <property type="entry name" value="Riboflavin_Biosynth_HTPR"/>
</dbReference>
<sequence>MRLLDFATYFTSDNDLASRVGAELDDDELRRAYAYPGALTRPWVRVNFVSTVDGAVSADGVSAGLGTPSDKRVFGALRALADVVVVGAGTVRAEDYGGVHLADDERERRIAAGQSPVPRIVVVTASASLDPQSRLFTDTEVPPTVVTASSSSPEARRRLDAAGARVVVVDGDVTPAAVTAELERAGERRVLLEGGPGLFGTFLDDDAVDEICSTVSPVAVAGSAGRIAHSEHASMRAMNRAHVLADDDGTLLTRWVRARNAETGQNEVP</sequence>
<evidence type="ECO:0000259" key="4">
    <source>
        <dbReference type="Pfam" id="PF01872"/>
    </source>
</evidence>
<dbReference type="NCBIfam" id="NF010664">
    <property type="entry name" value="PRK14059.1-2"/>
    <property type="match status" value="1"/>
</dbReference>
<dbReference type="NCBIfam" id="NF010663">
    <property type="entry name" value="PRK14059.1-1"/>
    <property type="match status" value="1"/>
</dbReference>
<dbReference type="InterPro" id="IPR024072">
    <property type="entry name" value="DHFR-like_dom_sf"/>
</dbReference>
<comment type="pathway">
    <text evidence="1">Cofactor biosynthesis; riboflavin biosynthesis.</text>
</comment>
<dbReference type="Gene3D" id="3.40.430.10">
    <property type="entry name" value="Dihydrofolate Reductase, subunit A"/>
    <property type="match status" value="1"/>
</dbReference>
<dbReference type="GO" id="GO:0009231">
    <property type="term" value="P:riboflavin biosynthetic process"/>
    <property type="evidence" value="ECO:0007669"/>
    <property type="project" value="InterPro"/>
</dbReference>
<feature type="domain" description="Bacterial bifunctional deaminase-reductase C-terminal" evidence="4">
    <location>
        <begin position="42"/>
        <end position="251"/>
    </location>
</feature>
<proteinExistence type="predicted"/>
<dbReference type="Pfam" id="PF01872">
    <property type="entry name" value="RibD_C"/>
    <property type="match status" value="1"/>
</dbReference>